<reference evidence="4 5" key="1">
    <citation type="submission" date="2020-08" db="EMBL/GenBank/DDBJ databases">
        <title>Genome public.</title>
        <authorList>
            <person name="Liu C."/>
            <person name="Sun Q."/>
        </authorList>
    </citation>
    <scope>NUCLEOTIDE SEQUENCE [LARGE SCALE GENOMIC DNA]</scope>
    <source>
        <strain evidence="4 5">BX3</strain>
    </source>
</reference>
<dbReference type="EMBL" id="JACRSW010000040">
    <property type="protein sequence ID" value="MBC8558368.1"/>
    <property type="molecule type" value="Genomic_DNA"/>
</dbReference>
<feature type="domain" description="HTH merR-type" evidence="3">
    <location>
        <begin position="1"/>
        <end position="72"/>
    </location>
</feature>
<evidence type="ECO:0000313" key="5">
    <source>
        <dbReference type="Proteomes" id="UP000637513"/>
    </source>
</evidence>
<dbReference type="InterPro" id="IPR000551">
    <property type="entry name" value="MerR-type_HTH_dom"/>
</dbReference>
<dbReference type="Gene3D" id="1.10.1660.10">
    <property type="match status" value="1"/>
</dbReference>
<dbReference type="PANTHER" id="PTHR30204:SF15">
    <property type="entry name" value="BLL5018 PROTEIN"/>
    <property type="match status" value="1"/>
</dbReference>
<dbReference type="Pfam" id="PF13411">
    <property type="entry name" value="MerR_1"/>
    <property type="match status" value="1"/>
</dbReference>
<evidence type="ECO:0000256" key="2">
    <source>
        <dbReference type="SAM" id="MobiDB-lite"/>
    </source>
</evidence>
<dbReference type="SUPFAM" id="SSF46955">
    <property type="entry name" value="Putative DNA-binding domain"/>
    <property type="match status" value="1"/>
</dbReference>
<dbReference type="Proteomes" id="UP000637513">
    <property type="component" value="Unassembled WGS sequence"/>
</dbReference>
<dbReference type="RefSeq" id="WP_022141533.1">
    <property type="nucleotide sequence ID" value="NZ_JACRSW010000040.1"/>
</dbReference>
<accession>A0ABR7MYV6</accession>
<organism evidence="4 5">
    <name type="scientific">Jutongia hominis</name>
    <dbReference type="NCBI Taxonomy" id="2763664"/>
    <lineage>
        <taxon>Bacteria</taxon>
        <taxon>Bacillati</taxon>
        <taxon>Bacillota</taxon>
        <taxon>Clostridia</taxon>
        <taxon>Lachnospirales</taxon>
        <taxon>Lachnospiraceae</taxon>
        <taxon>Jutongia</taxon>
    </lineage>
</organism>
<dbReference type="InterPro" id="IPR009061">
    <property type="entry name" value="DNA-bd_dom_put_sf"/>
</dbReference>
<evidence type="ECO:0000313" key="4">
    <source>
        <dbReference type="EMBL" id="MBC8558368.1"/>
    </source>
</evidence>
<proteinExistence type="predicted"/>
<protein>
    <submittedName>
        <fullName evidence="4">MerR family transcriptional regulator</fullName>
    </submittedName>
</protein>
<name>A0ABR7MYV6_9FIRM</name>
<evidence type="ECO:0000259" key="3">
    <source>
        <dbReference type="PROSITE" id="PS50937"/>
    </source>
</evidence>
<gene>
    <name evidence="4" type="ORF">H8700_11745</name>
</gene>
<keyword evidence="5" id="KW-1185">Reference proteome</keyword>
<dbReference type="SMART" id="SM00422">
    <property type="entry name" value="HTH_MERR"/>
    <property type="match status" value="1"/>
</dbReference>
<comment type="caution">
    <text evidence="4">The sequence shown here is derived from an EMBL/GenBank/DDBJ whole genome shotgun (WGS) entry which is preliminary data.</text>
</comment>
<keyword evidence="1" id="KW-0238">DNA-binding</keyword>
<evidence type="ECO:0000256" key="1">
    <source>
        <dbReference type="ARBA" id="ARBA00023125"/>
    </source>
</evidence>
<dbReference type="InterPro" id="IPR047057">
    <property type="entry name" value="MerR_fam"/>
</dbReference>
<dbReference type="PANTHER" id="PTHR30204">
    <property type="entry name" value="REDOX-CYCLING DRUG-SENSING TRANSCRIPTIONAL ACTIVATOR SOXR"/>
    <property type="match status" value="1"/>
</dbReference>
<sequence>MEKFHTISDTARQLSVEPHVLRYWEDELDLQIHRNAKGHRFYVNSDLALLQNIKELKEKGFQLKAIKLLLPDIKTVCTYDTQKLYRLREELNNRVLEESMSHSMEHSAQVMPLHPHATSLDASYSNDTPKAVDSSDKLQQFENILHQMISSALTDCIGDTKEEICEEVSTRLLKEIHYLSRQRQDLQEQQITLLNKILSEVREDLAETASSCENPIPAAKSRKEASAKSKRHKKLFAKSR</sequence>
<feature type="region of interest" description="Disordered" evidence="2">
    <location>
        <begin position="208"/>
        <end position="240"/>
    </location>
</feature>
<feature type="compositionally biased region" description="Basic residues" evidence="2">
    <location>
        <begin position="228"/>
        <end position="240"/>
    </location>
</feature>
<dbReference type="PROSITE" id="PS50937">
    <property type="entry name" value="HTH_MERR_2"/>
    <property type="match status" value="1"/>
</dbReference>